<evidence type="ECO:0000313" key="2">
    <source>
        <dbReference type="Proteomes" id="UP000249661"/>
    </source>
</evidence>
<dbReference type="EMBL" id="KZ824945">
    <property type="protein sequence ID" value="RAH72194.1"/>
    <property type="molecule type" value="Genomic_DNA"/>
</dbReference>
<evidence type="ECO:0000313" key="1">
    <source>
        <dbReference type="EMBL" id="RAH72194.1"/>
    </source>
</evidence>
<organism evidence="1 2">
    <name type="scientific">Aspergillus aculeatinus CBS 121060</name>
    <dbReference type="NCBI Taxonomy" id="1448322"/>
    <lineage>
        <taxon>Eukaryota</taxon>
        <taxon>Fungi</taxon>
        <taxon>Dikarya</taxon>
        <taxon>Ascomycota</taxon>
        <taxon>Pezizomycotina</taxon>
        <taxon>Eurotiomycetes</taxon>
        <taxon>Eurotiomycetidae</taxon>
        <taxon>Eurotiales</taxon>
        <taxon>Aspergillaceae</taxon>
        <taxon>Aspergillus</taxon>
        <taxon>Aspergillus subgen. Circumdati</taxon>
    </lineage>
</organism>
<dbReference type="Proteomes" id="UP000249661">
    <property type="component" value="Unassembled WGS sequence"/>
</dbReference>
<proteinExistence type="predicted"/>
<keyword evidence="2" id="KW-1185">Reference proteome</keyword>
<reference evidence="1" key="1">
    <citation type="submission" date="2018-02" db="EMBL/GenBank/DDBJ databases">
        <title>The genomes of Aspergillus section Nigri reveals drivers in fungal speciation.</title>
        <authorList>
            <consortium name="DOE Joint Genome Institute"/>
            <person name="Vesth T.C."/>
            <person name="Nybo J."/>
            <person name="Theobald S."/>
            <person name="Brandl J."/>
            <person name="Frisvad J.C."/>
            <person name="Nielsen K.F."/>
            <person name="Lyhne E.K."/>
            <person name="Kogle M.E."/>
            <person name="Kuo A."/>
            <person name="Riley R."/>
            <person name="Clum A."/>
            <person name="Nolan M."/>
            <person name="Lipzen A."/>
            <person name="Salamov A."/>
            <person name="Henrissat B."/>
            <person name="Wiebenga A."/>
            <person name="De vries R.P."/>
            <person name="Grigoriev I.V."/>
            <person name="Mortensen U.H."/>
            <person name="Andersen M.R."/>
            <person name="Baker S.E."/>
        </authorList>
    </citation>
    <scope>NUCLEOTIDE SEQUENCE</scope>
    <source>
        <strain evidence="1">CBS 121060</strain>
    </source>
</reference>
<protein>
    <submittedName>
        <fullName evidence="1">Family 28 putative glycosyltransferase</fullName>
    </submittedName>
</protein>
<name>A0ACD1HFJ6_9EURO</name>
<accession>A0ACD1HFJ6</accession>
<gene>
    <name evidence="1" type="ORF">BO66DRAFT_390312</name>
</gene>
<sequence>MAMMQDQPLKFCFVTVGATASFNLLIQSVLEQTFLRELRAHGYTNLLVQYGKDGSTLFDEFLRQFPPGSEGQHGLLIDGFDFNPDGLDNEMRLAKARPSEGRVGGLIISHAGSGSIMDALRLGVPLAVVPNPTLKDNHQQELADILQEQGYLIASHYQDVATAVDRAERLRVQMAKWPPVSKAQEIPPPSLDQVMSDELGFLD</sequence>